<gene>
    <name evidence="3" type="ORF">E1301_Tti013325</name>
</gene>
<evidence type="ECO:0000313" key="4">
    <source>
        <dbReference type="Proteomes" id="UP000324632"/>
    </source>
</evidence>
<accession>A0A5A9MYW0</accession>
<evidence type="ECO:0000256" key="1">
    <source>
        <dbReference type="SAM" id="MobiDB-lite"/>
    </source>
</evidence>
<name>A0A5A9MYW0_9TELE</name>
<protein>
    <recommendedName>
        <fullName evidence="5">Secreted protein</fullName>
    </recommendedName>
</protein>
<dbReference type="Proteomes" id="UP000324632">
    <property type="component" value="Chromosome 24"/>
</dbReference>
<sequence length="143" mass="15799">MIDTLQMLSTLVCALLLSVLIPAESTTLRENSLKKHSRRSFCPPSYRLPLFITSVLNQSTISRRSNASLIAGSLNTHPVTHKSQQTAINDLIYVYSSLNFHHSLFFTHHPPPPGSLSVADGSRVTSLSARTDPQKQESSCPFH</sequence>
<comment type="caution">
    <text evidence="3">The sequence shown here is derived from an EMBL/GenBank/DDBJ whole genome shotgun (WGS) entry which is preliminary data.</text>
</comment>
<dbReference type="EMBL" id="SOYY01000024">
    <property type="protein sequence ID" value="KAA0702912.1"/>
    <property type="molecule type" value="Genomic_DNA"/>
</dbReference>
<proteinExistence type="predicted"/>
<reference evidence="3 4" key="1">
    <citation type="journal article" date="2019" name="Mol. Ecol. Resour.">
        <title>Chromosome-level genome assembly of Triplophysa tibetana, a fish adapted to the harsh high-altitude environment of the Tibetan Plateau.</title>
        <authorList>
            <person name="Yang X."/>
            <person name="Liu H."/>
            <person name="Ma Z."/>
            <person name="Zou Y."/>
            <person name="Zou M."/>
            <person name="Mao Y."/>
            <person name="Li X."/>
            <person name="Wang H."/>
            <person name="Chen T."/>
            <person name="Wang W."/>
            <person name="Yang R."/>
        </authorList>
    </citation>
    <scope>NUCLEOTIDE SEQUENCE [LARGE SCALE GENOMIC DNA]</scope>
    <source>
        <strain evidence="3">TTIB1903HZAU</strain>
        <tissue evidence="3">Muscle</tissue>
    </source>
</reference>
<feature type="compositionally biased region" description="Polar residues" evidence="1">
    <location>
        <begin position="123"/>
        <end position="143"/>
    </location>
</feature>
<dbReference type="AlphaFoldDB" id="A0A5A9MYW0"/>
<evidence type="ECO:0000256" key="2">
    <source>
        <dbReference type="SAM" id="SignalP"/>
    </source>
</evidence>
<feature type="chain" id="PRO_5023030973" description="Secreted protein" evidence="2">
    <location>
        <begin position="26"/>
        <end position="143"/>
    </location>
</feature>
<evidence type="ECO:0008006" key="5">
    <source>
        <dbReference type="Google" id="ProtNLM"/>
    </source>
</evidence>
<keyword evidence="2" id="KW-0732">Signal</keyword>
<evidence type="ECO:0000313" key="3">
    <source>
        <dbReference type="EMBL" id="KAA0702912.1"/>
    </source>
</evidence>
<keyword evidence="4" id="KW-1185">Reference proteome</keyword>
<organism evidence="3 4">
    <name type="scientific">Triplophysa tibetana</name>
    <dbReference type="NCBI Taxonomy" id="1572043"/>
    <lineage>
        <taxon>Eukaryota</taxon>
        <taxon>Metazoa</taxon>
        <taxon>Chordata</taxon>
        <taxon>Craniata</taxon>
        <taxon>Vertebrata</taxon>
        <taxon>Euteleostomi</taxon>
        <taxon>Actinopterygii</taxon>
        <taxon>Neopterygii</taxon>
        <taxon>Teleostei</taxon>
        <taxon>Ostariophysi</taxon>
        <taxon>Cypriniformes</taxon>
        <taxon>Nemacheilidae</taxon>
        <taxon>Triplophysa</taxon>
    </lineage>
</organism>
<feature type="region of interest" description="Disordered" evidence="1">
    <location>
        <begin position="116"/>
        <end position="143"/>
    </location>
</feature>
<feature type="signal peptide" evidence="2">
    <location>
        <begin position="1"/>
        <end position="25"/>
    </location>
</feature>